<dbReference type="GO" id="GO:0022857">
    <property type="term" value="F:transmembrane transporter activity"/>
    <property type="evidence" value="ECO:0007669"/>
    <property type="project" value="InterPro"/>
</dbReference>
<feature type="transmembrane region" description="Helical" evidence="6">
    <location>
        <begin position="270"/>
        <end position="291"/>
    </location>
</feature>
<evidence type="ECO:0000256" key="4">
    <source>
        <dbReference type="ARBA" id="ARBA00022989"/>
    </source>
</evidence>
<evidence type="ECO:0000313" key="8">
    <source>
        <dbReference type="EMBL" id="KNE21938.1"/>
    </source>
</evidence>
<name>A0A0L0QUR7_VIRPA</name>
<keyword evidence="2" id="KW-0813">Transport</keyword>
<evidence type="ECO:0000256" key="6">
    <source>
        <dbReference type="SAM" id="Phobius"/>
    </source>
</evidence>
<evidence type="ECO:0000313" key="9">
    <source>
        <dbReference type="Proteomes" id="UP000036780"/>
    </source>
</evidence>
<feature type="transmembrane region" description="Helical" evidence="6">
    <location>
        <begin position="358"/>
        <end position="379"/>
    </location>
</feature>
<organism evidence="8 9">
    <name type="scientific">Virgibacillus pantothenticus</name>
    <dbReference type="NCBI Taxonomy" id="1473"/>
    <lineage>
        <taxon>Bacteria</taxon>
        <taxon>Bacillati</taxon>
        <taxon>Bacillota</taxon>
        <taxon>Bacilli</taxon>
        <taxon>Bacillales</taxon>
        <taxon>Bacillaceae</taxon>
        <taxon>Virgibacillus</taxon>
    </lineage>
</organism>
<reference evidence="9" key="1">
    <citation type="submission" date="2015-07" db="EMBL/GenBank/DDBJ databases">
        <title>Fjat-10053 dsm26.</title>
        <authorList>
            <person name="Liu B."/>
            <person name="Wang J."/>
            <person name="Zhu Y."/>
            <person name="Liu G."/>
            <person name="Chen Q."/>
            <person name="Chen Z."/>
            <person name="Lan J."/>
            <person name="Che J."/>
            <person name="Ge C."/>
            <person name="Shi H."/>
            <person name="Pan Z."/>
            <person name="Liu X."/>
        </authorList>
    </citation>
    <scope>NUCLEOTIDE SEQUENCE [LARGE SCALE GENOMIC DNA]</scope>
    <source>
        <strain evidence="9">DSM 26</strain>
    </source>
</reference>
<dbReference type="CDD" id="cd17482">
    <property type="entry name" value="MFS_YxiO_like"/>
    <property type="match status" value="1"/>
</dbReference>
<dbReference type="Pfam" id="PF11700">
    <property type="entry name" value="ATG22"/>
    <property type="match status" value="1"/>
</dbReference>
<dbReference type="GO" id="GO:0005886">
    <property type="term" value="C:plasma membrane"/>
    <property type="evidence" value="ECO:0007669"/>
    <property type="project" value="UniProtKB-SubCell"/>
</dbReference>
<dbReference type="GeneID" id="66869670"/>
<evidence type="ECO:0000256" key="2">
    <source>
        <dbReference type="ARBA" id="ARBA00022448"/>
    </source>
</evidence>
<feature type="transmembrane region" description="Helical" evidence="6">
    <location>
        <begin position="324"/>
        <end position="346"/>
    </location>
</feature>
<feature type="transmembrane region" description="Helical" evidence="6">
    <location>
        <begin position="48"/>
        <end position="68"/>
    </location>
</feature>
<dbReference type="InterPro" id="IPR020846">
    <property type="entry name" value="MFS_dom"/>
</dbReference>
<keyword evidence="9" id="KW-1185">Reference proteome</keyword>
<dbReference type="PATRIC" id="fig|1473.5.peg.3708"/>
<gene>
    <name evidence="8" type="ORF">AFK71_03790</name>
</gene>
<dbReference type="PANTHER" id="PTHR23519:SF1">
    <property type="entry name" value="AUTOPHAGY-RELATED PROTEIN 22"/>
    <property type="match status" value="1"/>
</dbReference>
<dbReference type="PANTHER" id="PTHR23519">
    <property type="entry name" value="AUTOPHAGY-RELATED PROTEIN 22"/>
    <property type="match status" value="1"/>
</dbReference>
<feature type="transmembrane region" description="Helical" evidence="6">
    <location>
        <begin position="12"/>
        <end position="33"/>
    </location>
</feature>
<keyword evidence="5 6" id="KW-0472">Membrane</keyword>
<dbReference type="EMBL" id="LGTO01000004">
    <property type="protein sequence ID" value="KNE21938.1"/>
    <property type="molecule type" value="Genomic_DNA"/>
</dbReference>
<comment type="subcellular location">
    <subcellularLocation>
        <location evidence="1">Cell membrane</location>
        <topology evidence="1">Multi-pass membrane protein</topology>
    </subcellularLocation>
</comment>
<feature type="transmembrane region" description="Helical" evidence="6">
    <location>
        <begin position="80"/>
        <end position="98"/>
    </location>
</feature>
<accession>A0A0L0QUR7</accession>
<feature type="transmembrane region" description="Helical" evidence="6">
    <location>
        <begin position="176"/>
        <end position="197"/>
    </location>
</feature>
<dbReference type="InterPro" id="IPR050495">
    <property type="entry name" value="ATG22/LtaA_families"/>
</dbReference>
<feature type="transmembrane region" description="Helical" evidence="6">
    <location>
        <begin position="235"/>
        <end position="258"/>
    </location>
</feature>
<sequence length="432" mass="47391">MKKKTTLSWVLYDFGNSAFATTVMAAILPVFYYDVAAVGANQELAASFWGYSQSFAVLIVAILAPILGAISDYSAAKKKFLRFFAYMGMIASILLAFVGEGDYIFASLLLIVGTVGFSGGNVFYDAFLPEIAKEKEIDKVSAAGFAWGYIGGGILLAINILMILKHDWFGIPNATAASQIAFVTVGVWWFIFSLPLFRNIQEEKKHTEKRDRSYVAIGFSRVSSTFKDLKHYKQLLIFLLAFWLYNDGISTIIKMATIYGRDIGIDGNSLIIALLITQFVGIPCTFFFGWLAKKITAKKALVLSLYVYTGIVLLGYFMSSALHFYLLAICVGIVQGGAQSLSRSIYGRMVPEHKHAEFFGFYGISSKFAAIFGPFLFGLVGQLTGSSRNGIISLLVFFIGGIILLKFVNVEKGMADAKKQTPASVEVGVILK</sequence>
<feature type="transmembrane region" description="Helical" evidence="6">
    <location>
        <begin position="104"/>
        <end position="124"/>
    </location>
</feature>
<feature type="transmembrane region" description="Helical" evidence="6">
    <location>
        <begin position="391"/>
        <end position="409"/>
    </location>
</feature>
<proteinExistence type="predicted"/>
<dbReference type="RefSeq" id="WP_050350218.1">
    <property type="nucleotide sequence ID" value="NZ_CP073011.1"/>
</dbReference>
<protein>
    <submittedName>
        <fullName evidence="8">MFS transporter</fullName>
    </submittedName>
</protein>
<dbReference type="PROSITE" id="PS50850">
    <property type="entry name" value="MFS"/>
    <property type="match status" value="1"/>
</dbReference>
<keyword evidence="3 6" id="KW-0812">Transmembrane</keyword>
<dbReference type="Proteomes" id="UP000036780">
    <property type="component" value="Unassembled WGS sequence"/>
</dbReference>
<dbReference type="Gene3D" id="1.20.1250.20">
    <property type="entry name" value="MFS general substrate transporter like domains"/>
    <property type="match status" value="2"/>
</dbReference>
<dbReference type="AlphaFoldDB" id="A0A0L0QUR7"/>
<evidence type="ECO:0000256" key="1">
    <source>
        <dbReference type="ARBA" id="ARBA00004651"/>
    </source>
</evidence>
<feature type="transmembrane region" description="Helical" evidence="6">
    <location>
        <begin position="300"/>
        <end position="318"/>
    </location>
</feature>
<dbReference type="InterPro" id="IPR036259">
    <property type="entry name" value="MFS_trans_sf"/>
</dbReference>
<comment type="caution">
    <text evidence="8">The sequence shown here is derived from an EMBL/GenBank/DDBJ whole genome shotgun (WGS) entry which is preliminary data.</text>
</comment>
<evidence type="ECO:0000256" key="5">
    <source>
        <dbReference type="ARBA" id="ARBA00023136"/>
    </source>
</evidence>
<evidence type="ECO:0000259" key="7">
    <source>
        <dbReference type="PROSITE" id="PS50850"/>
    </source>
</evidence>
<dbReference type="SUPFAM" id="SSF103473">
    <property type="entry name" value="MFS general substrate transporter"/>
    <property type="match status" value="1"/>
</dbReference>
<feature type="transmembrane region" description="Helical" evidence="6">
    <location>
        <begin position="145"/>
        <end position="164"/>
    </location>
</feature>
<keyword evidence="4 6" id="KW-1133">Transmembrane helix</keyword>
<feature type="domain" description="Major facilitator superfamily (MFS) profile" evidence="7">
    <location>
        <begin position="6"/>
        <end position="412"/>
    </location>
</feature>
<dbReference type="OrthoDB" id="9768783at2"/>
<evidence type="ECO:0000256" key="3">
    <source>
        <dbReference type="ARBA" id="ARBA00022692"/>
    </source>
</evidence>
<dbReference type="InterPro" id="IPR024671">
    <property type="entry name" value="Atg22-like"/>
</dbReference>